<reference evidence="2" key="2">
    <citation type="journal article" date="2018" name="BMC Genomics">
        <title>Genomic insights into host adaptation between the wheat stripe rust pathogen (Puccinia striiformis f. sp. tritici) and the barley stripe rust pathogen (Puccinia striiformis f. sp. hordei).</title>
        <authorList>
            <person name="Xia C."/>
            <person name="Wang M."/>
            <person name="Yin C."/>
            <person name="Cornejo O.E."/>
            <person name="Hulbert S.H."/>
            <person name="Chen X."/>
        </authorList>
    </citation>
    <scope>NUCLEOTIDE SEQUENCE [LARGE SCALE GENOMIC DNA]</scope>
    <source>
        <strain evidence="2">93TX-2</strain>
    </source>
</reference>
<dbReference type="VEuPathDB" id="FungiDB:PSHT_01039"/>
<dbReference type="AlphaFoldDB" id="A0A2S4WLD4"/>
<evidence type="ECO:0000313" key="2">
    <source>
        <dbReference type="Proteomes" id="UP000238274"/>
    </source>
</evidence>
<reference evidence="2" key="3">
    <citation type="journal article" date="2018" name="Mol. Plant Microbe Interact.">
        <title>Genome sequence resources for the wheat stripe rust pathogen (Puccinia striiformis f. sp. tritici) and the barley stripe rust pathogen (Puccinia striiformis f. sp. hordei).</title>
        <authorList>
            <person name="Xia C."/>
            <person name="Wang M."/>
            <person name="Yin C."/>
            <person name="Cornejo O.E."/>
            <person name="Hulbert S.H."/>
            <person name="Chen X."/>
        </authorList>
    </citation>
    <scope>NUCLEOTIDE SEQUENCE [LARGE SCALE GENOMIC DNA]</scope>
    <source>
        <strain evidence="2">93TX-2</strain>
    </source>
</reference>
<protein>
    <submittedName>
        <fullName evidence="1">Uncharacterized protein</fullName>
    </submittedName>
</protein>
<accession>A0A2S4WLD4</accession>
<gene>
    <name evidence="1" type="ORF">PSHT_01039</name>
</gene>
<sequence>MSSIISNILARDSLLTSEQVACPTPGPDRDPIDDTSPLMSDLLSLVEPPFLMLICLVELTTKSKLYIADRNWALKRIWPRLYSRVVKFIILLLTGPSRHSFAESQAMVADRCNDAVVHTESLIVNSLESGSSDIRWMVAVGGTKEHKKASILNTFMTLGFRLLHKQTRNKAT</sequence>
<organism evidence="1 2">
    <name type="scientific">Puccinia striiformis</name>
    <dbReference type="NCBI Taxonomy" id="27350"/>
    <lineage>
        <taxon>Eukaryota</taxon>
        <taxon>Fungi</taxon>
        <taxon>Dikarya</taxon>
        <taxon>Basidiomycota</taxon>
        <taxon>Pucciniomycotina</taxon>
        <taxon>Pucciniomycetes</taxon>
        <taxon>Pucciniales</taxon>
        <taxon>Pucciniaceae</taxon>
        <taxon>Puccinia</taxon>
    </lineage>
</organism>
<evidence type="ECO:0000313" key="1">
    <source>
        <dbReference type="EMBL" id="POW22563.1"/>
    </source>
</evidence>
<proteinExistence type="predicted"/>
<name>A0A2S4WLD4_9BASI</name>
<dbReference type="Proteomes" id="UP000238274">
    <property type="component" value="Unassembled WGS sequence"/>
</dbReference>
<keyword evidence="2" id="KW-1185">Reference proteome</keyword>
<dbReference type="EMBL" id="PKSM01000008">
    <property type="protein sequence ID" value="POW22563.1"/>
    <property type="molecule type" value="Genomic_DNA"/>
</dbReference>
<dbReference type="VEuPathDB" id="FungiDB:PSTT_10371"/>
<comment type="caution">
    <text evidence="1">The sequence shown here is derived from an EMBL/GenBank/DDBJ whole genome shotgun (WGS) entry which is preliminary data.</text>
</comment>
<reference evidence="1 2" key="1">
    <citation type="submission" date="2017-12" db="EMBL/GenBank/DDBJ databases">
        <title>Gene loss provides genomic basis for host adaptation in cereal stripe rust fungi.</title>
        <authorList>
            <person name="Xia C."/>
        </authorList>
    </citation>
    <scope>NUCLEOTIDE SEQUENCE [LARGE SCALE GENOMIC DNA]</scope>
    <source>
        <strain evidence="1 2">93TX-2</strain>
    </source>
</reference>